<evidence type="ECO:0000256" key="1">
    <source>
        <dbReference type="SAM" id="MobiDB-lite"/>
    </source>
</evidence>
<dbReference type="EMBL" id="GIFC01009595">
    <property type="protein sequence ID" value="MXU91678.1"/>
    <property type="molecule type" value="Transcribed_RNA"/>
</dbReference>
<dbReference type="AlphaFoldDB" id="A0A6B0UQN8"/>
<accession>A0A6B0UQN8</accession>
<feature type="region of interest" description="Disordered" evidence="1">
    <location>
        <begin position="86"/>
        <end position="124"/>
    </location>
</feature>
<protein>
    <submittedName>
        <fullName evidence="2">Putative secreted protein</fullName>
    </submittedName>
</protein>
<name>A0A6B0UQN8_IXORI</name>
<proteinExistence type="predicted"/>
<sequence>MLLRVSLRVAANSSSVAAVAARLAVWVILVNCSLSCGSSSKKVFMTSANWLNSAVHGWSFSPPPLRLRQFSFFSLGGSPLPLEEGFSKSCRAPGSERELRPGHSQRKPPNRKVWAVPKTLRQPL</sequence>
<organism evidence="2">
    <name type="scientific">Ixodes ricinus</name>
    <name type="common">Common tick</name>
    <name type="synonym">Acarus ricinus</name>
    <dbReference type="NCBI Taxonomy" id="34613"/>
    <lineage>
        <taxon>Eukaryota</taxon>
        <taxon>Metazoa</taxon>
        <taxon>Ecdysozoa</taxon>
        <taxon>Arthropoda</taxon>
        <taxon>Chelicerata</taxon>
        <taxon>Arachnida</taxon>
        <taxon>Acari</taxon>
        <taxon>Parasitiformes</taxon>
        <taxon>Ixodida</taxon>
        <taxon>Ixodoidea</taxon>
        <taxon>Ixodidae</taxon>
        <taxon>Ixodinae</taxon>
        <taxon>Ixodes</taxon>
    </lineage>
</organism>
<evidence type="ECO:0000313" key="2">
    <source>
        <dbReference type="EMBL" id="MXU91678.1"/>
    </source>
</evidence>
<reference evidence="2" key="1">
    <citation type="submission" date="2019-12" db="EMBL/GenBank/DDBJ databases">
        <title>An insight into the sialome of adult female Ixodes ricinus ticks feeding for 6 days.</title>
        <authorList>
            <person name="Perner J."/>
            <person name="Ribeiro J.M.C."/>
        </authorList>
    </citation>
    <scope>NUCLEOTIDE SEQUENCE</scope>
    <source>
        <strain evidence="2">Semi-engorged</strain>
        <tissue evidence="2">Salivary glands</tissue>
    </source>
</reference>